<organism evidence="3 4">
    <name type="scientific">Alkalicoccobacillus porphyridii</name>
    <dbReference type="NCBI Taxonomy" id="2597270"/>
    <lineage>
        <taxon>Bacteria</taxon>
        <taxon>Bacillati</taxon>
        <taxon>Bacillota</taxon>
        <taxon>Bacilli</taxon>
        <taxon>Bacillales</taxon>
        <taxon>Bacillaceae</taxon>
        <taxon>Alkalicoccobacillus</taxon>
    </lineage>
</organism>
<protein>
    <submittedName>
        <fullName evidence="3">Amidohydrolase</fullName>
    </submittedName>
</protein>
<dbReference type="Gene3D" id="3.20.20.140">
    <property type="entry name" value="Metal-dependent hydrolases"/>
    <property type="match status" value="1"/>
</dbReference>
<feature type="domain" description="Amidohydrolase-related" evidence="2">
    <location>
        <begin position="4"/>
        <end position="278"/>
    </location>
</feature>
<dbReference type="Proteomes" id="UP000318521">
    <property type="component" value="Unassembled WGS sequence"/>
</dbReference>
<comment type="caution">
    <text evidence="3">The sequence shown here is derived from an EMBL/GenBank/DDBJ whole genome shotgun (WGS) entry which is preliminary data.</text>
</comment>
<sequence length="284" mass="32946">MKIIDAHLHFSNIQSFKDTATELADISYNTEGLLQEYKDANVVLGIGMGVEETVVGEFPDRGAGALMGLDLETRPKQIMCCIGINPFLFTEQSLVKLEEELQKDWVVGIKIYLGYYPYYAYDEVYQPIYRLAKEYSVPVVYHTGDTYSEKGLLKYSHPLTIDEVAVEHRDVQFMMAHFGDPWCLTAAEVIYKNRNVFADLSGLIVGTEERVGRHFDRDNRYFDHLRQALVYCDSYDRLLFGTDWPLVQVKPYMEWLADMIPESFHEDFFYNTATRVFPKVQKFL</sequence>
<reference evidence="3 4" key="1">
    <citation type="submission" date="2019-07" db="EMBL/GenBank/DDBJ databases">
        <authorList>
            <person name="Park Y.J."/>
            <person name="Jeong S.E."/>
            <person name="Jung H.S."/>
        </authorList>
    </citation>
    <scope>NUCLEOTIDE SEQUENCE [LARGE SCALE GENOMIC DNA]</scope>
    <source>
        <strain evidence="4">P16(2019)</strain>
    </source>
</reference>
<gene>
    <name evidence="3" type="ORF">FN960_17355</name>
</gene>
<accession>A0A553ZUX5</accession>
<dbReference type="GO" id="GO:0016831">
    <property type="term" value="F:carboxy-lyase activity"/>
    <property type="evidence" value="ECO:0007669"/>
    <property type="project" value="InterPro"/>
</dbReference>
<evidence type="ECO:0000313" key="4">
    <source>
        <dbReference type="Proteomes" id="UP000318521"/>
    </source>
</evidence>
<evidence type="ECO:0000313" key="3">
    <source>
        <dbReference type="EMBL" id="TSB45232.1"/>
    </source>
</evidence>
<evidence type="ECO:0000259" key="2">
    <source>
        <dbReference type="Pfam" id="PF04909"/>
    </source>
</evidence>
<dbReference type="SUPFAM" id="SSF51556">
    <property type="entry name" value="Metallo-dependent hydrolases"/>
    <property type="match status" value="1"/>
</dbReference>
<keyword evidence="3" id="KW-0378">Hydrolase</keyword>
<dbReference type="GO" id="GO:0016787">
    <property type="term" value="F:hydrolase activity"/>
    <property type="evidence" value="ECO:0007669"/>
    <property type="project" value="UniProtKB-KW"/>
</dbReference>
<keyword evidence="1" id="KW-0456">Lyase</keyword>
<proteinExistence type="predicted"/>
<dbReference type="InterPro" id="IPR032466">
    <property type="entry name" value="Metal_Hydrolase"/>
</dbReference>
<dbReference type="EMBL" id="VLXZ01000013">
    <property type="protein sequence ID" value="TSB45232.1"/>
    <property type="molecule type" value="Genomic_DNA"/>
</dbReference>
<keyword evidence="4" id="KW-1185">Reference proteome</keyword>
<dbReference type="Pfam" id="PF04909">
    <property type="entry name" value="Amidohydro_2"/>
    <property type="match status" value="1"/>
</dbReference>
<dbReference type="OrthoDB" id="9771932at2"/>
<dbReference type="InterPro" id="IPR006680">
    <property type="entry name" value="Amidohydro-rel"/>
</dbReference>
<dbReference type="InterPro" id="IPR032465">
    <property type="entry name" value="ACMSD"/>
</dbReference>
<evidence type="ECO:0000256" key="1">
    <source>
        <dbReference type="ARBA" id="ARBA00023239"/>
    </source>
</evidence>
<dbReference type="PANTHER" id="PTHR21240:SF19">
    <property type="entry name" value="CATALYTIC_ HYDROLASE"/>
    <property type="match status" value="1"/>
</dbReference>
<dbReference type="AlphaFoldDB" id="A0A553ZUX5"/>
<dbReference type="PANTHER" id="PTHR21240">
    <property type="entry name" value="2-AMINO-3-CARBOXYLMUCONATE-6-SEMIALDEHYDE DECARBOXYLASE"/>
    <property type="match status" value="1"/>
</dbReference>
<name>A0A553ZUX5_9BACI</name>
<dbReference type="RefSeq" id="WP_143850127.1">
    <property type="nucleotide sequence ID" value="NZ_VLXZ01000013.1"/>
</dbReference>